<evidence type="ECO:0000256" key="6">
    <source>
        <dbReference type="ARBA" id="ARBA00022927"/>
    </source>
</evidence>
<dbReference type="NCBIfam" id="TIGR00810">
    <property type="entry name" value="secG"/>
    <property type="match status" value="1"/>
</dbReference>
<feature type="transmembrane region" description="Helical" evidence="10">
    <location>
        <begin position="57"/>
        <end position="76"/>
    </location>
</feature>
<proteinExistence type="inferred from homology"/>
<keyword evidence="7 10" id="KW-1133">Transmembrane helix</keyword>
<evidence type="ECO:0000313" key="12">
    <source>
        <dbReference type="EMBL" id="MET3731023.1"/>
    </source>
</evidence>
<dbReference type="PANTHER" id="PTHR34182:SF1">
    <property type="entry name" value="PROTEIN-EXPORT MEMBRANE PROTEIN SECG"/>
    <property type="match status" value="1"/>
</dbReference>
<reference evidence="12 13" key="1">
    <citation type="submission" date="2024-06" db="EMBL/GenBank/DDBJ databases">
        <title>Genomic Encyclopedia of Type Strains, Phase IV (KMG-IV): sequencing the most valuable type-strain genomes for metagenomic binning, comparative biology and taxonomic classification.</title>
        <authorList>
            <person name="Goeker M."/>
        </authorList>
    </citation>
    <scope>NUCLEOTIDE SEQUENCE [LARGE SCALE GENOMIC DNA]</scope>
    <source>
        <strain evidence="12 13">DSM 29388</strain>
    </source>
</reference>
<keyword evidence="3 10" id="KW-0813">Transport</keyword>
<evidence type="ECO:0000256" key="1">
    <source>
        <dbReference type="ARBA" id="ARBA00004651"/>
    </source>
</evidence>
<accession>A0ABV2LR16</accession>
<comment type="function">
    <text evidence="10">Involved in protein export. Participates in an early event of protein translocation.</text>
</comment>
<evidence type="ECO:0000256" key="4">
    <source>
        <dbReference type="ARBA" id="ARBA00022475"/>
    </source>
</evidence>
<dbReference type="Proteomes" id="UP001549146">
    <property type="component" value="Unassembled WGS sequence"/>
</dbReference>
<evidence type="ECO:0000256" key="8">
    <source>
        <dbReference type="ARBA" id="ARBA00023010"/>
    </source>
</evidence>
<sequence length="114" mass="11707">MQTFIFLMVVIIAVCAILVLVILSQNPKGGGLSSTFGGSGGGQMFGVQRTNEFLDKATWTLAGLIVALVIAANVMMENPYAPKTSVESIIPEAAATAPTPDAPATPPAQSETGN</sequence>
<dbReference type="EMBL" id="JBEPMO010000002">
    <property type="protein sequence ID" value="MET3731023.1"/>
    <property type="molecule type" value="Genomic_DNA"/>
</dbReference>
<evidence type="ECO:0000256" key="7">
    <source>
        <dbReference type="ARBA" id="ARBA00022989"/>
    </source>
</evidence>
<evidence type="ECO:0000256" key="11">
    <source>
        <dbReference type="SAM" id="MobiDB-lite"/>
    </source>
</evidence>
<name>A0ABV2LR16_9FLAO</name>
<dbReference type="PRINTS" id="PR01651">
    <property type="entry name" value="SECGEXPORT"/>
</dbReference>
<protein>
    <recommendedName>
        <fullName evidence="10">Protein-export membrane protein SecG</fullName>
    </recommendedName>
</protein>
<evidence type="ECO:0000256" key="10">
    <source>
        <dbReference type="RuleBase" id="RU365087"/>
    </source>
</evidence>
<comment type="subcellular location">
    <subcellularLocation>
        <location evidence="1 10">Cell membrane</location>
        <topology evidence="1 10">Multi-pass membrane protein</topology>
    </subcellularLocation>
</comment>
<comment type="caution">
    <text evidence="12">The sequence shown here is derived from an EMBL/GenBank/DDBJ whole genome shotgun (WGS) entry which is preliminary data.</text>
</comment>
<gene>
    <name evidence="12" type="ORF">ABID46_000582</name>
</gene>
<feature type="transmembrane region" description="Helical" evidence="10">
    <location>
        <begin position="5"/>
        <end position="23"/>
    </location>
</feature>
<evidence type="ECO:0000256" key="2">
    <source>
        <dbReference type="ARBA" id="ARBA00008445"/>
    </source>
</evidence>
<comment type="similarity">
    <text evidence="2 10">Belongs to the SecG family.</text>
</comment>
<keyword evidence="5 10" id="KW-0812">Transmembrane</keyword>
<evidence type="ECO:0000256" key="9">
    <source>
        <dbReference type="ARBA" id="ARBA00023136"/>
    </source>
</evidence>
<keyword evidence="9 10" id="KW-0472">Membrane</keyword>
<dbReference type="InterPro" id="IPR004692">
    <property type="entry name" value="SecG"/>
</dbReference>
<keyword evidence="8 10" id="KW-0811">Translocation</keyword>
<dbReference type="Pfam" id="PF03840">
    <property type="entry name" value="SecG"/>
    <property type="match status" value="1"/>
</dbReference>
<keyword evidence="4 10" id="KW-1003">Cell membrane</keyword>
<dbReference type="PANTHER" id="PTHR34182">
    <property type="entry name" value="PROTEIN-EXPORT MEMBRANE PROTEIN SECG"/>
    <property type="match status" value="1"/>
</dbReference>
<feature type="region of interest" description="Disordered" evidence="11">
    <location>
        <begin position="91"/>
        <end position="114"/>
    </location>
</feature>
<evidence type="ECO:0000313" key="13">
    <source>
        <dbReference type="Proteomes" id="UP001549146"/>
    </source>
</evidence>
<keyword evidence="6 10" id="KW-0653">Protein transport</keyword>
<keyword evidence="13" id="KW-1185">Reference proteome</keyword>
<organism evidence="12 13">
    <name type="scientific">Moheibacter stercoris</name>
    <dbReference type="NCBI Taxonomy" id="1628251"/>
    <lineage>
        <taxon>Bacteria</taxon>
        <taxon>Pseudomonadati</taxon>
        <taxon>Bacteroidota</taxon>
        <taxon>Flavobacteriia</taxon>
        <taxon>Flavobacteriales</taxon>
        <taxon>Weeksellaceae</taxon>
        <taxon>Moheibacter</taxon>
    </lineage>
</organism>
<evidence type="ECO:0000256" key="3">
    <source>
        <dbReference type="ARBA" id="ARBA00022448"/>
    </source>
</evidence>
<dbReference type="RefSeq" id="WP_354506892.1">
    <property type="nucleotide sequence ID" value="NZ_JBEPMO010000002.1"/>
</dbReference>
<evidence type="ECO:0000256" key="5">
    <source>
        <dbReference type="ARBA" id="ARBA00022692"/>
    </source>
</evidence>